<proteinExistence type="predicted"/>
<dbReference type="SUPFAM" id="SSF50985">
    <property type="entry name" value="RCC1/BLIP-II"/>
    <property type="match status" value="3"/>
</dbReference>
<feature type="region of interest" description="Disordered" evidence="1">
    <location>
        <begin position="233"/>
        <end position="265"/>
    </location>
</feature>
<dbReference type="PROSITE" id="PS51257">
    <property type="entry name" value="PROKAR_LIPOPROTEIN"/>
    <property type="match status" value="1"/>
</dbReference>
<feature type="compositionally biased region" description="Polar residues" evidence="1">
    <location>
        <begin position="233"/>
        <end position="244"/>
    </location>
</feature>
<dbReference type="InterPro" id="IPR009091">
    <property type="entry name" value="RCC1/BLIP-II"/>
</dbReference>
<dbReference type="Gene3D" id="2.130.10.30">
    <property type="entry name" value="Regulator of chromosome condensation 1/beta-lactamase-inhibitor protein II"/>
    <property type="match status" value="3"/>
</dbReference>
<evidence type="ECO:0000313" key="2">
    <source>
        <dbReference type="EMBL" id="EDM74169.1"/>
    </source>
</evidence>
<evidence type="ECO:0000256" key="1">
    <source>
        <dbReference type="SAM" id="MobiDB-lite"/>
    </source>
</evidence>
<dbReference type="RefSeq" id="WP_006976658.1">
    <property type="nucleotide sequence ID" value="NZ_ABCS01000145.1"/>
</dbReference>
<dbReference type="GO" id="GO:0005085">
    <property type="term" value="F:guanyl-nucleotide exchange factor activity"/>
    <property type="evidence" value="ECO:0007669"/>
    <property type="project" value="TreeGrafter"/>
</dbReference>
<dbReference type="PROSITE" id="PS50012">
    <property type="entry name" value="RCC1_3"/>
    <property type="match status" value="2"/>
</dbReference>
<dbReference type="GO" id="GO:0005737">
    <property type="term" value="C:cytoplasm"/>
    <property type="evidence" value="ECO:0007669"/>
    <property type="project" value="TreeGrafter"/>
</dbReference>
<dbReference type="PANTHER" id="PTHR45982">
    <property type="entry name" value="REGULATOR OF CHROMOSOME CONDENSATION"/>
    <property type="match status" value="1"/>
</dbReference>
<feature type="region of interest" description="Disordered" evidence="1">
    <location>
        <begin position="27"/>
        <end position="49"/>
    </location>
</feature>
<evidence type="ECO:0000313" key="3">
    <source>
        <dbReference type="Proteomes" id="UP000005801"/>
    </source>
</evidence>
<dbReference type="EMBL" id="ABCS01000145">
    <property type="protein sequence ID" value="EDM74169.1"/>
    <property type="molecule type" value="Genomic_DNA"/>
</dbReference>
<dbReference type="Pfam" id="PF13540">
    <property type="entry name" value="RCC1_2"/>
    <property type="match status" value="2"/>
</dbReference>
<dbReference type="Proteomes" id="UP000005801">
    <property type="component" value="Unassembled WGS sequence"/>
</dbReference>
<keyword evidence="3" id="KW-1185">Reference proteome</keyword>
<sequence>MYARCSLVALTVLAGLGCGPRPTANLSAVPQGGSEPTVVAPEQAESPEEDLPRWVSLSIEQTFGCAVESTGAIYCWGQGPAASMQLRELPPQPPPNPLDYRSTIKWGPASRVEGVDDATALSTATNLACAIVEDGRVRCWGSVRWGSPMVFDVPRIAHATDLAISDGESCVLEEGGSLWCWGEEAYGMPRLRLEQTVAYDVTHGFACALGAQGDLACWGRSVRDAYRYGQLTVRNPGSGRTQGQAPPAPAPPPTNGLAEDDPSRYPDFINFGPLPEAGVVALELTDAGGLCVLHGDGSVRCSERSLLYPSSEGKLQFEPVQGVSEGRELASSRQHSCVRTREGGARCWGVNNHGQLGDGTTTARSEAVSVAGLEGVTTLALSPDQSCALTESDEILCWGFDQGEAIHRETMHVHTLEGLRARSIHASGRSTCALDDAGVARCWGSDAASQHGVVLSSTPAALAGVDLGKGLAGMLASWEFCVLGANGKLSCGRWDSTGGDDPELSFNLMDTHDHVRDFAAGPPPMCALMGANKTALRCAAATAELPNAAPEKSLPRPTQLSASNMRACVIHSGGKVSCFGEVHYWNDNGRPPREIAKIDAVRGAKALASANSHDCALSPGKVQCWYGRVDTEWRSDGSGPKHVRYAADRMTTIPLDDPTQITAGGNRICALERSGKPRCWSDNTYNDDITWLETPELDDIAELAAGTEHVCARHRDGRVTCWGEDIQGQLGRLPSRVYLEPTALPVP</sequence>
<dbReference type="InterPro" id="IPR000408">
    <property type="entry name" value="Reg_chr_condens"/>
</dbReference>
<dbReference type="InterPro" id="IPR051553">
    <property type="entry name" value="Ran_GTPase-activating"/>
</dbReference>
<protein>
    <submittedName>
        <fullName evidence="2">Putative RTX family exoprotein</fullName>
    </submittedName>
</protein>
<name>A6GIX2_9BACT</name>
<reference evidence="2 3" key="1">
    <citation type="submission" date="2007-06" db="EMBL/GenBank/DDBJ databases">
        <authorList>
            <person name="Shimkets L."/>
            <person name="Ferriera S."/>
            <person name="Johnson J."/>
            <person name="Kravitz S."/>
            <person name="Beeson K."/>
            <person name="Sutton G."/>
            <person name="Rogers Y.-H."/>
            <person name="Friedman R."/>
            <person name="Frazier M."/>
            <person name="Venter J.C."/>
        </authorList>
    </citation>
    <scope>NUCLEOTIDE SEQUENCE [LARGE SCALE GENOMIC DNA]</scope>
    <source>
        <strain evidence="2 3">SIR-1</strain>
    </source>
</reference>
<dbReference type="AlphaFoldDB" id="A6GIX2"/>
<gene>
    <name evidence="2" type="ORF">PPSIR1_17840</name>
</gene>
<organism evidence="2 3">
    <name type="scientific">Plesiocystis pacifica SIR-1</name>
    <dbReference type="NCBI Taxonomy" id="391625"/>
    <lineage>
        <taxon>Bacteria</taxon>
        <taxon>Pseudomonadati</taxon>
        <taxon>Myxococcota</taxon>
        <taxon>Polyangia</taxon>
        <taxon>Nannocystales</taxon>
        <taxon>Nannocystaceae</taxon>
        <taxon>Plesiocystis</taxon>
    </lineage>
</organism>
<dbReference type="STRING" id="391625.PPSIR1_17840"/>
<accession>A6GIX2</accession>
<dbReference type="OrthoDB" id="5482596at2"/>
<dbReference type="eggNOG" id="COG5184">
    <property type="taxonomic scope" value="Bacteria"/>
</dbReference>
<dbReference type="PANTHER" id="PTHR45982:SF1">
    <property type="entry name" value="REGULATOR OF CHROMOSOME CONDENSATION"/>
    <property type="match status" value="1"/>
</dbReference>
<comment type="caution">
    <text evidence="2">The sequence shown here is derived from an EMBL/GenBank/DDBJ whole genome shotgun (WGS) entry which is preliminary data.</text>
</comment>